<accession>A0ABT0UW74</accession>
<feature type="domain" description="Beta-ketoacyl synthase-like N-terminal" evidence="2">
    <location>
        <begin position="38"/>
        <end position="185"/>
    </location>
</feature>
<evidence type="ECO:0000259" key="2">
    <source>
        <dbReference type="Pfam" id="PF00109"/>
    </source>
</evidence>
<keyword evidence="4" id="KW-1185">Reference proteome</keyword>
<gene>
    <name evidence="3" type="ORF">NBG84_31260</name>
</gene>
<evidence type="ECO:0000256" key="1">
    <source>
        <dbReference type="ARBA" id="ARBA00022679"/>
    </source>
</evidence>
<dbReference type="EMBL" id="JAMQAW010000042">
    <property type="protein sequence ID" value="MCM2392715.1"/>
    <property type="molecule type" value="Genomic_DNA"/>
</dbReference>
<dbReference type="InterPro" id="IPR016039">
    <property type="entry name" value="Thiolase-like"/>
</dbReference>
<evidence type="ECO:0000313" key="3">
    <source>
        <dbReference type="EMBL" id="MCM2392715.1"/>
    </source>
</evidence>
<dbReference type="InterPro" id="IPR014030">
    <property type="entry name" value="Ketoacyl_synth_N"/>
</dbReference>
<dbReference type="Proteomes" id="UP001431429">
    <property type="component" value="Unassembled WGS sequence"/>
</dbReference>
<proteinExistence type="predicted"/>
<protein>
    <recommendedName>
        <fullName evidence="2">Beta-ketoacyl synthase-like N-terminal domain-containing protein</fullName>
    </recommendedName>
</protein>
<comment type="caution">
    <text evidence="3">The sequence shown here is derived from an EMBL/GenBank/DDBJ whole genome shotgun (WGS) entry which is preliminary data.</text>
</comment>
<dbReference type="PANTHER" id="PTHR11712:SF336">
    <property type="entry name" value="3-OXOACYL-[ACYL-CARRIER-PROTEIN] SYNTHASE, MITOCHONDRIAL"/>
    <property type="match status" value="1"/>
</dbReference>
<sequence>MNATSTARSGSGPNGREVVVTGIGLALPGVGTYGDLLGPLPGEGGFDPATGLVGRELRHKDRASRLALRAAEFALHDAGLTDADAMFTGAADSTAVLVSTNWGNADSVCEAVDTIATAGVTGLSPLGLPQTSSNVIAGWVAIRYRLRGPNLTVSNGVTSGLDAVAWARNLITAGRAEAAVVVGVEPGNHVVTKILGEQSTDAAVAVVLEPADAAASRGARPSATIAGYARSRNLAEALASTGATEGGPVGLWLTDGTESAGAGAGRLLAAMRRIDLESQLGPLSGALGVLQCATAAAHLASGAAGNVLATVGGPRHDATAALLLTPPPPALRPSMQERGQHP</sequence>
<dbReference type="Gene3D" id="3.40.47.10">
    <property type="match status" value="1"/>
</dbReference>
<organism evidence="3 4">
    <name type="scientific">Streptomyces albipurpureus</name>
    <dbReference type="NCBI Taxonomy" id="2897419"/>
    <lineage>
        <taxon>Bacteria</taxon>
        <taxon>Bacillati</taxon>
        <taxon>Actinomycetota</taxon>
        <taxon>Actinomycetes</taxon>
        <taxon>Kitasatosporales</taxon>
        <taxon>Streptomycetaceae</taxon>
        <taxon>Streptomyces</taxon>
    </lineage>
</organism>
<dbReference type="Pfam" id="PF00109">
    <property type="entry name" value="ketoacyl-synt"/>
    <property type="match status" value="1"/>
</dbReference>
<keyword evidence="1" id="KW-0808">Transferase</keyword>
<evidence type="ECO:0000313" key="4">
    <source>
        <dbReference type="Proteomes" id="UP001431429"/>
    </source>
</evidence>
<dbReference type="SUPFAM" id="SSF53901">
    <property type="entry name" value="Thiolase-like"/>
    <property type="match status" value="1"/>
</dbReference>
<name>A0ABT0UW74_9ACTN</name>
<reference evidence="3" key="1">
    <citation type="submission" date="2022-06" db="EMBL/GenBank/DDBJ databases">
        <title>Genome public.</title>
        <authorList>
            <person name="Sun Q."/>
        </authorList>
    </citation>
    <scope>NUCLEOTIDE SEQUENCE</scope>
    <source>
        <strain evidence="3">CWNU-1</strain>
    </source>
</reference>
<dbReference type="InterPro" id="IPR000794">
    <property type="entry name" value="Beta-ketoacyl_synthase"/>
</dbReference>
<dbReference type="PANTHER" id="PTHR11712">
    <property type="entry name" value="POLYKETIDE SYNTHASE-RELATED"/>
    <property type="match status" value="1"/>
</dbReference>
<dbReference type="RefSeq" id="WP_250923040.1">
    <property type="nucleotide sequence ID" value="NZ_JAMQAW010000042.1"/>
</dbReference>